<accession>A0A327KT07</accession>
<evidence type="ECO:0000313" key="2">
    <source>
        <dbReference type="EMBL" id="RAI41969.1"/>
    </source>
</evidence>
<dbReference type="Pfam" id="PF13362">
    <property type="entry name" value="Toprim_3"/>
    <property type="match status" value="1"/>
</dbReference>
<keyword evidence="2" id="KW-0547">Nucleotide-binding</keyword>
<evidence type="ECO:0000313" key="3">
    <source>
        <dbReference type="Proteomes" id="UP000248863"/>
    </source>
</evidence>
<dbReference type="SUPFAM" id="SSF57783">
    <property type="entry name" value="Zinc beta-ribbon"/>
    <property type="match status" value="1"/>
</dbReference>
<dbReference type="GO" id="GO:0004386">
    <property type="term" value="F:helicase activity"/>
    <property type="evidence" value="ECO:0007669"/>
    <property type="project" value="UniProtKB-KW"/>
</dbReference>
<dbReference type="InterPro" id="IPR013237">
    <property type="entry name" value="Phage_T7_Gp4_N"/>
</dbReference>
<organism evidence="2 3">
    <name type="scientific">Rhodoplanes elegans</name>
    <dbReference type="NCBI Taxonomy" id="29408"/>
    <lineage>
        <taxon>Bacteria</taxon>
        <taxon>Pseudomonadati</taxon>
        <taxon>Pseudomonadota</taxon>
        <taxon>Alphaproteobacteria</taxon>
        <taxon>Hyphomicrobiales</taxon>
        <taxon>Nitrobacteraceae</taxon>
        <taxon>Rhodoplanes</taxon>
    </lineage>
</organism>
<dbReference type="GO" id="GO:0008270">
    <property type="term" value="F:zinc ion binding"/>
    <property type="evidence" value="ECO:0007669"/>
    <property type="project" value="InterPro"/>
</dbReference>
<dbReference type="SMART" id="SM00778">
    <property type="entry name" value="Prim_Zn_Ribbon"/>
    <property type="match status" value="1"/>
</dbReference>
<dbReference type="EMBL" id="NPEU01000006">
    <property type="protein sequence ID" value="RAI41969.1"/>
    <property type="molecule type" value="Genomic_DNA"/>
</dbReference>
<dbReference type="Pfam" id="PF23639">
    <property type="entry name" value="DUF7146"/>
    <property type="match status" value="1"/>
</dbReference>
<dbReference type="Proteomes" id="UP000248863">
    <property type="component" value="Unassembled WGS sequence"/>
</dbReference>
<feature type="domain" description="DNA primase/helicase Gp4 N-terminal Bacteriophage T7-like" evidence="1">
    <location>
        <begin position="31"/>
        <end position="67"/>
    </location>
</feature>
<reference evidence="2 3" key="1">
    <citation type="submission" date="2017-07" db="EMBL/GenBank/DDBJ databases">
        <title>Draft Genome Sequences of Select Purple Nonsulfur Bacteria.</title>
        <authorList>
            <person name="Lasarre B."/>
            <person name="Mckinlay J.B."/>
        </authorList>
    </citation>
    <scope>NUCLEOTIDE SEQUENCE [LARGE SCALE GENOMIC DNA]</scope>
    <source>
        <strain evidence="2 3">DSM 11907</strain>
    </source>
</reference>
<proteinExistence type="predicted"/>
<dbReference type="AlphaFoldDB" id="A0A327KT07"/>
<dbReference type="RefSeq" id="WP_111355235.1">
    <property type="nucleotide sequence ID" value="NZ_NHSK01000074.1"/>
</dbReference>
<evidence type="ECO:0000259" key="1">
    <source>
        <dbReference type="SMART" id="SM00778"/>
    </source>
</evidence>
<dbReference type="InterPro" id="IPR055570">
    <property type="entry name" value="DUF7146"/>
</dbReference>
<keyword evidence="2" id="KW-0067">ATP-binding</keyword>
<sequence length="318" mass="34553">MAFHEKTALAATGKWRGILLSFGVPERALSGKHGPCPICGGTDRFRYDDKDRRGTWICGQCGAGDGMKLAIEFTGKPFSEVAARIDEMLGNLKPDSTLPKVDLTDEQRIKALRAIWVETRPVTPGDLVHRYFDARGIEERVVYPRALRFGERLRDGDGGVRPALVAMVGLFGVPKFVSMHRTFLRPDGLAKAEMPSPRKLMPGSLPDGACVMLSDYTHGPLGIAEGIETALSASILYEMPVWAAINSALMAKWHPPPACDEVAIFGDNDPKYGGQYAAYSLAHRLAVKNIEVSVHIPPIVGQDWNDVLMASRGLSGGA</sequence>
<dbReference type="InterPro" id="IPR006171">
    <property type="entry name" value="TOPRIM_dom"/>
</dbReference>
<comment type="caution">
    <text evidence="2">The sequence shown here is derived from an EMBL/GenBank/DDBJ whole genome shotgun (WGS) entry which is preliminary data.</text>
</comment>
<dbReference type="OrthoDB" id="9811157at2"/>
<name>A0A327KT07_9BRAD</name>
<protein>
    <submittedName>
        <fullName evidence="2">Helicase</fullName>
    </submittedName>
</protein>
<gene>
    <name evidence="2" type="ORF">CH338_01310</name>
</gene>
<keyword evidence="3" id="KW-1185">Reference proteome</keyword>
<keyword evidence="2" id="KW-0347">Helicase</keyword>
<keyword evidence="2" id="KW-0378">Hydrolase</keyword>
<dbReference type="Pfam" id="PF08273">
    <property type="entry name" value="Zn_Ribbon_Prim"/>
    <property type="match status" value="1"/>
</dbReference>